<comment type="similarity">
    <text evidence="2">Belongs to the membrane fusion protein (MFP) (TC 8.A.1) family.</text>
</comment>
<feature type="coiled-coil region" evidence="4">
    <location>
        <begin position="104"/>
        <end position="184"/>
    </location>
</feature>
<dbReference type="PANTHER" id="PTHR30469">
    <property type="entry name" value="MULTIDRUG RESISTANCE PROTEIN MDTA"/>
    <property type="match status" value="1"/>
</dbReference>
<evidence type="ECO:0000256" key="4">
    <source>
        <dbReference type="SAM" id="Coils"/>
    </source>
</evidence>
<evidence type="ECO:0000256" key="1">
    <source>
        <dbReference type="ARBA" id="ARBA00004196"/>
    </source>
</evidence>
<dbReference type="Pfam" id="PF25967">
    <property type="entry name" value="RND-MFP_C"/>
    <property type="match status" value="1"/>
</dbReference>
<dbReference type="GO" id="GO:0015562">
    <property type="term" value="F:efflux transmembrane transporter activity"/>
    <property type="evidence" value="ECO:0007669"/>
    <property type="project" value="TreeGrafter"/>
</dbReference>
<dbReference type="EMBL" id="LOBR01000081">
    <property type="protein sequence ID" value="KYN84520.1"/>
    <property type="molecule type" value="Genomic_DNA"/>
</dbReference>
<dbReference type="Gene3D" id="1.10.287.470">
    <property type="entry name" value="Helix hairpin bin"/>
    <property type="match status" value="1"/>
</dbReference>
<comment type="subcellular location">
    <subcellularLocation>
        <location evidence="1">Cell envelope</location>
    </subcellularLocation>
</comment>
<dbReference type="Gene3D" id="2.40.50.100">
    <property type="match status" value="1"/>
</dbReference>
<dbReference type="AlphaFoldDB" id="A0A151KUQ4"/>
<feature type="domain" description="Multidrug resistance protein MdtA-like barrel-sandwich hybrid" evidence="5">
    <location>
        <begin position="71"/>
        <end position="208"/>
    </location>
</feature>
<dbReference type="InterPro" id="IPR006143">
    <property type="entry name" value="RND_pump_MFP"/>
</dbReference>
<reference evidence="8" key="1">
    <citation type="submission" date="2015-12" db="EMBL/GenBank/DDBJ databases">
        <authorList>
            <person name="Shamseldin A."/>
            <person name="Moawad H."/>
            <person name="Abd El-Rahim W.M."/>
            <person name="Sadowsky M.J."/>
        </authorList>
    </citation>
    <scope>NUCLEOTIDE SEQUENCE [LARGE SCALE GENOMIC DNA]</scope>
    <source>
        <strain evidence="8">2538-88</strain>
    </source>
</reference>
<dbReference type="PANTHER" id="PTHR30469:SF12">
    <property type="entry name" value="MULTIDRUG RESISTANCE PROTEIN MDTA"/>
    <property type="match status" value="1"/>
</dbReference>
<dbReference type="SUPFAM" id="SSF111369">
    <property type="entry name" value="HlyD-like secretion proteins"/>
    <property type="match status" value="1"/>
</dbReference>
<dbReference type="InterPro" id="IPR058625">
    <property type="entry name" value="MdtA-like_BSH"/>
</dbReference>
<dbReference type="NCBIfam" id="TIGR01730">
    <property type="entry name" value="RND_mfp"/>
    <property type="match status" value="1"/>
</dbReference>
<name>A0A151KUQ4_9VIBR</name>
<comment type="caution">
    <text evidence="7">The sequence shown here is derived from an EMBL/GenBank/DDBJ whole genome shotgun (WGS) entry which is preliminary data.</text>
</comment>
<evidence type="ECO:0000259" key="6">
    <source>
        <dbReference type="Pfam" id="PF25967"/>
    </source>
</evidence>
<dbReference type="Gene3D" id="2.40.30.170">
    <property type="match status" value="1"/>
</dbReference>
<keyword evidence="3" id="KW-0813">Transport</keyword>
<evidence type="ECO:0000259" key="5">
    <source>
        <dbReference type="Pfam" id="PF25917"/>
    </source>
</evidence>
<dbReference type="GO" id="GO:1990281">
    <property type="term" value="C:efflux pump complex"/>
    <property type="evidence" value="ECO:0007669"/>
    <property type="project" value="TreeGrafter"/>
</dbReference>
<feature type="domain" description="Multidrug resistance protein MdtA-like C-terminal permuted SH3" evidence="6">
    <location>
        <begin position="313"/>
        <end position="357"/>
    </location>
</feature>
<gene>
    <name evidence="7" type="ORF">ATY37_05620</name>
</gene>
<sequence length="384" mass="41945">MLHKSIRWLVPVALLGSSYLGYQAIAAHGPVVEEKKVESKQPTVEVAGLFPTNHRVLITSHGELVPFEVTRLSAQVSGEVTSWHANFVSGGIVKRGEVLFTIESDNYEAAVLQAEAALASAQATLIEERAKAKVAEKQASKLSDKQVSDLYLRKPQLLSAEAQVKSAQAALKRAKRDLQNCKVIAPYDALVVSRNLGVGQFISAGSEVAVLNNIEAGEIHLPIAGFDSAFLPEKLSDLNALVTLDGIQKTQREGKVVRDQGLIDSATRMTNVVVRISDPYGINSKQPAIKFGSYVEVNFAGKELKHIYRLPQELVNNRTVWVVNENNELQPRMVNVLRAEGEFMLIAEGIEQSDQLVLTVPEYPQKGMTVKLLSAEADSNDKQG</sequence>
<dbReference type="Proteomes" id="UP000075346">
    <property type="component" value="Unassembled WGS sequence"/>
</dbReference>
<evidence type="ECO:0000313" key="7">
    <source>
        <dbReference type="EMBL" id="KYN84520.1"/>
    </source>
</evidence>
<protein>
    <submittedName>
        <fullName evidence="7">Uncharacterized protein</fullName>
    </submittedName>
</protein>
<evidence type="ECO:0000256" key="3">
    <source>
        <dbReference type="ARBA" id="ARBA00022448"/>
    </source>
</evidence>
<accession>A0A151KUQ4</accession>
<proteinExistence type="inferred from homology"/>
<evidence type="ECO:0000256" key="2">
    <source>
        <dbReference type="ARBA" id="ARBA00009477"/>
    </source>
</evidence>
<dbReference type="Pfam" id="PF25917">
    <property type="entry name" value="BSH_RND"/>
    <property type="match status" value="1"/>
</dbReference>
<dbReference type="Gene3D" id="2.40.420.20">
    <property type="match status" value="1"/>
</dbReference>
<evidence type="ECO:0000313" key="8">
    <source>
        <dbReference type="Proteomes" id="UP000075346"/>
    </source>
</evidence>
<dbReference type="InterPro" id="IPR058627">
    <property type="entry name" value="MdtA-like_C"/>
</dbReference>
<organism evidence="7 8">
    <name type="scientific">Vibrio cidicii</name>
    <dbReference type="NCBI Taxonomy" id="1763883"/>
    <lineage>
        <taxon>Bacteria</taxon>
        <taxon>Pseudomonadati</taxon>
        <taxon>Pseudomonadota</taxon>
        <taxon>Gammaproteobacteria</taxon>
        <taxon>Vibrionales</taxon>
        <taxon>Vibrionaceae</taxon>
        <taxon>Vibrio</taxon>
    </lineage>
</organism>
<keyword evidence="4" id="KW-0175">Coiled coil</keyword>